<dbReference type="InterPro" id="IPR051227">
    <property type="entry name" value="CS_glycosyltransferase"/>
</dbReference>
<keyword evidence="3 10" id="KW-0808">Transferase</keyword>
<evidence type="ECO:0000256" key="7">
    <source>
        <dbReference type="ARBA" id="ARBA00023034"/>
    </source>
</evidence>
<dbReference type="Gene3D" id="3.90.550.50">
    <property type="match status" value="1"/>
</dbReference>
<evidence type="ECO:0000256" key="10">
    <source>
        <dbReference type="RuleBase" id="RU364016"/>
    </source>
</evidence>
<evidence type="ECO:0000256" key="5">
    <source>
        <dbReference type="ARBA" id="ARBA00022968"/>
    </source>
</evidence>
<dbReference type="EC" id="2.4.1.-" evidence="10"/>
<evidence type="ECO:0000256" key="2">
    <source>
        <dbReference type="ARBA" id="ARBA00009239"/>
    </source>
</evidence>
<keyword evidence="6 10" id="KW-1133">Transmembrane helix</keyword>
<evidence type="ECO:0000256" key="3">
    <source>
        <dbReference type="ARBA" id="ARBA00022679"/>
    </source>
</evidence>
<evidence type="ECO:0000256" key="4">
    <source>
        <dbReference type="ARBA" id="ARBA00022692"/>
    </source>
</evidence>
<dbReference type="Gene3D" id="3.90.550.10">
    <property type="entry name" value="Spore Coat Polysaccharide Biosynthesis Protein SpsA, Chain A"/>
    <property type="match status" value="1"/>
</dbReference>
<dbReference type="Proteomes" id="UP001142055">
    <property type="component" value="Chromosome 2"/>
</dbReference>
<evidence type="ECO:0000256" key="8">
    <source>
        <dbReference type="ARBA" id="ARBA00023136"/>
    </source>
</evidence>
<keyword evidence="5 10" id="KW-0735">Signal-anchor</keyword>
<dbReference type="InterPro" id="IPR008428">
    <property type="entry name" value="Chond_GalNAc"/>
</dbReference>
<dbReference type="FunFam" id="3.90.550.50:FF:000004">
    <property type="entry name" value="Hexosyltransferase"/>
    <property type="match status" value="1"/>
</dbReference>
<dbReference type="EMBL" id="JAPWDV010000002">
    <property type="protein sequence ID" value="KAJ6220918.1"/>
    <property type="molecule type" value="Genomic_DNA"/>
</dbReference>
<dbReference type="GO" id="GO:0047238">
    <property type="term" value="F:glucuronosyl-N-acetylgalactosaminyl-proteoglycan 4-beta-N-acetylgalactosaminyltransferase activity"/>
    <property type="evidence" value="ECO:0007669"/>
    <property type="project" value="TreeGrafter"/>
</dbReference>
<keyword evidence="9" id="KW-0325">Glycoprotein</keyword>
<dbReference type="InterPro" id="IPR029044">
    <property type="entry name" value="Nucleotide-diphossugar_trans"/>
</dbReference>
<protein>
    <recommendedName>
        <fullName evidence="10">Hexosyltransferase</fullName>
        <ecNumber evidence="10">2.4.1.-</ecNumber>
    </recommendedName>
</protein>
<keyword evidence="8 10" id="KW-0472">Membrane</keyword>
<evidence type="ECO:0000256" key="9">
    <source>
        <dbReference type="ARBA" id="ARBA00023180"/>
    </source>
</evidence>
<dbReference type="AlphaFoldDB" id="A0A9Q0M930"/>
<keyword evidence="4 10" id="KW-0812">Transmembrane</keyword>
<dbReference type="PANTHER" id="PTHR12369:SF11">
    <property type="entry name" value="HEXOSYLTRANSFERASE"/>
    <property type="match status" value="1"/>
</dbReference>
<sequence length="766" mass="89036">MVINKTTKRTIHILIGIIIGFILTTKLRTINYETFKHDLFQQLCYGRLSNQATISNRLEDSFSDVENTLKSIRNQLINATNHSRRHLLLVGVMTAKQFIDSRALSIWKTWARDLDGHVVFFSSSGSRSLDKIPIVALPGVDDSYPPQKKSFLMFKFMNDFFGDRYHFFMRADDDVFVNVGKMKEFLHKLNSTNRIFIGQTGVGNKDEFGQLNLNLHDNFCMGGPGIIMSYTTLSNLASNVEHCLQNLYSTHEDVEIGRCVRKFARTSCTWSYDMQDLFYHNLTIQKSILSDVYPAKQLYKSITIHPIKDPVAMGKLYIYLKTIENQNIRFKISKTYRKIQHHMNRLTTFDLERLIPLFDFDNRTQFNQFISKVKQNGKLGLDLSLDSINQFTSNETWKFFAQKMYSELSANPKRHIDPSIVQSFNINIQRIMELVNCQSVRKGRILDYNSLVYGYVKFDNQIGVQYILDLTMIYRKFQGKRVTIPIRRHAHALQTFSETLIRYTHPNDIDRKMVNVVVSLLGRMEIFKRFVENFRQVFALDPHLSLSIMLFADNNQTKQFEFHKIISEDLIKHHPQLTVNVVEIGGAFSRGVAFQRSLQLFSDDALLFFLDVDMHFRADVFKRVRRNTIKDEQVYFPIVFSQYSNQLSETLSSTNGQLYIDELDGYWRQFGFGIVALYKSDLISVGGYDININGWGMEDVNLYDRFVVSNRTIFRTADPGLIHIYHDIHCDSTLSSIQYEMCLGTKLSSFDSTIEISRLIKTHNLL</sequence>
<comment type="caution">
    <text evidence="11">The sequence shown here is derived from an EMBL/GenBank/DDBJ whole genome shotgun (WGS) entry which is preliminary data.</text>
</comment>
<comment type="similarity">
    <text evidence="2 10">Belongs to the chondroitin N-acetylgalactosaminyltransferase family.</text>
</comment>
<feature type="transmembrane region" description="Helical" evidence="10">
    <location>
        <begin position="12"/>
        <end position="30"/>
    </location>
</feature>
<dbReference type="Pfam" id="PF05679">
    <property type="entry name" value="CHGN"/>
    <property type="match status" value="1"/>
</dbReference>
<comment type="subcellular location">
    <subcellularLocation>
        <location evidence="1 10">Golgi apparatus</location>
        <location evidence="1 10">Golgi stack membrane</location>
        <topology evidence="1 10">Single-pass type II membrane protein</topology>
    </subcellularLocation>
</comment>
<evidence type="ECO:0000256" key="1">
    <source>
        <dbReference type="ARBA" id="ARBA00004447"/>
    </source>
</evidence>
<keyword evidence="12" id="KW-1185">Reference proteome</keyword>
<accession>A0A9Q0M930</accession>
<proteinExistence type="inferred from homology"/>
<dbReference type="OMA" id="CADRVNC"/>
<dbReference type="PANTHER" id="PTHR12369">
    <property type="entry name" value="CHONDROITIN SYNTHASE"/>
    <property type="match status" value="1"/>
</dbReference>
<evidence type="ECO:0000313" key="12">
    <source>
        <dbReference type="Proteomes" id="UP001142055"/>
    </source>
</evidence>
<dbReference type="GO" id="GO:0032580">
    <property type="term" value="C:Golgi cisterna membrane"/>
    <property type="evidence" value="ECO:0007669"/>
    <property type="project" value="UniProtKB-SubCell"/>
</dbReference>
<reference evidence="11" key="1">
    <citation type="submission" date="2022-12" db="EMBL/GenBank/DDBJ databases">
        <title>Genome assemblies of Blomia tropicalis.</title>
        <authorList>
            <person name="Cui Y."/>
        </authorList>
    </citation>
    <scope>NUCLEOTIDE SEQUENCE</scope>
    <source>
        <tissue evidence="11">Adult mites</tissue>
    </source>
</reference>
<name>A0A9Q0M930_BLOTA</name>
<organism evidence="11 12">
    <name type="scientific">Blomia tropicalis</name>
    <name type="common">Mite</name>
    <dbReference type="NCBI Taxonomy" id="40697"/>
    <lineage>
        <taxon>Eukaryota</taxon>
        <taxon>Metazoa</taxon>
        <taxon>Ecdysozoa</taxon>
        <taxon>Arthropoda</taxon>
        <taxon>Chelicerata</taxon>
        <taxon>Arachnida</taxon>
        <taxon>Acari</taxon>
        <taxon>Acariformes</taxon>
        <taxon>Sarcoptiformes</taxon>
        <taxon>Astigmata</taxon>
        <taxon>Glycyphagoidea</taxon>
        <taxon>Echimyopodidae</taxon>
        <taxon>Blomia</taxon>
    </lineage>
</organism>
<gene>
    <name evidence="11" type="ORF">RDWZM_006730</name>
</gene>
<evidence type="ECO:0000256" key="6">
    <source>
        <dbReference type="ARBA" id="ARBA00022989"/>
    </source>
</evidence>
<keyword evidence="7 10" id="KW-0333">Golgi apparatus</keyword>
<dbReference type="SUPFAM" id="SSF53448">
    <property type="entry name" value="Nucleotide-diphospho-sugar transferases"/>
    <property type="match status" value="1"/>
</dbReference>
<evidence type="ECO:0000313" key="11">
    <source>
        <dbReference type="EMBL" id="KAJ6220918.1"/>
    </source>
</evidence>